<protein>
    <submittedName>
        <fullName evidence="2">Uncharacterized protein</fullName>
    </submittedName>
</protein>
<gene>
    <name evidence="2" type="ORF">FUA24_16760</name>
</gene>
<sequence>MVTKEKANKNGVAKRTATANSKALKEKVEAKETVPVKKEVATTVQQPAPPVEKPKSLEERLSNFERMKGLASQRTRLADTLNELNIFKYQNSDSCIFQLKDENGKEFKTTNNNLIKLVTDVLKEQLTTRKNEIEKQILEFDM</sequence>
<evidence type="ECO:0000313" key="3">
    <source>
        <dbReference type="Proteomes" id="UP000323930"/>
    </source>
</evidence>
<keyword evidence="3" id="KW-1185">Reference proteome</keyword>
<dbReference type="EMBL" id="VSDQ01000679">
    <property type="protein sequence ID" value="TYA74950.1"/>
    <property type="molecule type" value="Genomic_DNA"/>
</dbReference>
<accession>A0A5D0HVU0</accession>
<feature type="region of interest" description="Disordered" evidence="1">
    <location>
        <begin position="1"/>
        <end position="27"/>
    </location>
</feature>
<dbReference type="OrthoDB" id="1438190at2"/>
<comment type="caution">
    <text evidence="2">The sequence shown here is derived from an EMBL/GenBank/DDBJ whole genome shotgun (WGS) entry which is preliminary data.</text>
</comment>
<name>A0A5D0HVU0_9FLAO</name>
<evidence type="ECO:0000256" key="1">
    <source>
        <dbReference type="SAM" id="MobiDB-lite"/>
    </source>
</evidence>
<evidence type="ECO:0000313" key="2">
    <source>
        <dbReference type="EMBL" id="TYA74950.1"/>
    </source>
</evidence>
<proteinExistence type="predicted"/>
<dbReference type="RefSeq" id="WP_148544195.1">
    <property type="nucleotide sequence ID" value="NZ_VSDQ01000679.1"/>
</dbReference>
<dbReference type="Proteomes" id="UP000323930">
    <property type="component" value="Unassembled WGS sequence"/>
</dbReference>
<dbReference type="AlphaFoldDB" id="A0A5D0HVU0"/>
<organism evidence="2 3">
    <name type="scientific">Seonamhaeicola marinus</name>
    <dbReference type="NCBI Taxonomy" id="1912246"/>
    <lineage>
        <taxon>Bacteria</taxon>
        <taxon>Pseudomonadati</taxon>
        <taxon>Bacteroidota</taxon>
        <taxon>Flavobacteriia</taxon>
        <taxon>Flavobacteriales</taxon>
        <taxon>Flavobacteriaceae</taxon>
    </lineage>
</organism>
<reference evidence="2 3" key="1">
    <citation type="submission" date="2019-08" db="EMBL/GenBank/DDBJ databases">
        <title>Seonamhaeicola sediminis sp. nov., isolated from marine sediment.</title>
        <authorList>
            <person name="Cao W.R."/>
        </authorList>
    </citation>
    <scope>NUCLEOTIDE SEQUENCE [LARGE SCALE GENOMIC DNA]</scope>
    <source>
        <strain evidence="2 3">B011</strain>
    </source>
</reference>